<organism evidence="2 3">
    <name type="scientific">Tolypocladium paradoxum</name>
    <dbReference type="NCBI Taxonomy" id="94208"/>
    <lineage>
        <taxon>Eukaryota</taxon>
        <taxon>Fungi</taxon>
        <taxon>Dikarya</taxon>
        <taxon>Ascomycota</taxon>
        <taxon>Pezizomycotina</taxon>
        <taxon>Sordariomycetes</taxon>
        <taxon>Hypocreomycetidae</taxon>
        <taxon>Hypocreales</taxon>
        <taxon>Ophiocordycipitaceae</taxon>
        <taxon>Tolypocladium</taxon>
    </lineage>
</organism>
<dbReference type="AlphaFoldDB" id="A0A2S4L9A7"/>
<name>A0A2S4L9A7_9HYPO</name>
<comment type="caution">
    <text evidence="2">The sequence shown here is derived from an EMBL/GenBank/DDBJ whole genome shotgun (WGS) entry which is preliminary data.</text>
</comment>
<dbReference type="EMBL" id="PKSG01000078">
    <property type="protein sequence ID" value="POR39034.1"/>
    <property type="molecule type" value="Genomic_DNA"/>
</dbReference>
<evidence type="ECO:0000256" key="1">
    <source>
        <dbReference type="SAM" id="MobiDB-lite"/>
    </source>
</evidence>
<dbReference type="Proteomes" id="UP000237481">
    <property type="component" value="Unassembled WGS sequence"/>
</dbReference>
<proteinExistence type="predicted"/>
<evidence type="ECO:0000313" key="2">
    <source>
        <dbReference type="EMBL" id="POR39034.1"/>
    </source>
</evidence>
<feature type="region of interest" description="Disordered" evidence="1">
    <location>
        <begin position="80"/>
        <end position="112"/>
    </location>
</feature>
<feature type="compositionally biased region" description="Polar residues" evidence="1">
    <location>
        <begin position="83"/>
        <end position="92"/>
    </location>
</feature>
<feature type="compositionally biased region" description="Low complexity" evidence="1">
    <location>
        <begin position="39"/>
        <end position="62"/>
    </location>
</feature>
<accession>A0A2S4L9A7</accession>
<feature type="region of interest" description="Disordered" evidence="1">
    <location>
        <begin position="1"/>
        <end position="62"/>
    </location>
</feature>
<gene>
    <name evidence="2" type="ORF">TPAR_00769</name>
</gene>
<keyword evidence="3" id="KW-1185">Reference proteome</keyword>
<sequence length="130" mass="12167">MDAPFATSGDTKSSDRFPGQTDVGLYYTVSGTQGPGAITGAAASATKQQQTTPATASAVSSPGAASGILAGSVSAGGYGGNATAPTSMSSTGAMARPASITHASTGAAPTDGTGSGLAMAVAGAALMMAF</sequence>
<protein>
    <submittedName>
        <fullName evidence="2">Uncharacterized protein</fullName>
    </submittedName>
</protein>
<reference evidence="2 3" key="1">
    <citation type="submission" date="2018-01" db="EMBL/GenBank/DDBJ databases">
        <title>Harnessing the power of phylogenomics to disentangle the directionality and signatures of interkingdom host jumping in the parasitic fungal genus Tolypocladium.</title>
        <authorList>
            <person name="Quandt C.A."/>
            <person name="Patterson W."/>
            <person name="Spatafora J.W."/>
        </authorList>
    </citation>
    <scope>NUCLEOTIDE SEQUENCE [LARGE SCALE GENOMIC DNA]</scope>
    <source>
        <strain evidence="2 3">NRBC 100945</strain>
    </source>
</reference>
<evidence type="ECO:0000313" key="3">
    <source>
        <dbReference type="Proteomes" id="UP000237481"/>
    </source>
</evidence>
<dbReference type="OrthoDB" id="4331875at2759"/>
<dbReference type="STRING" id="94208.A0A2S4L9A7"/>